<accession>A0ABR7FFG4</accession>
<dbReference type="RefSeq" id="WP_118593802.1">
    <property type="nucleotide sequence ID" value="NZ_JACOOU010000008.1"/>
</dbReference>
<comment type="caution">
    <text evidence="1">The sequence shown here is derived from an EMBL/GenBank/DDBJ whole genome shotgun (WGS) entry which is preliminary data.</text>
</comment>
<proteinExistence type="predicted"/>
<dbReference type="Proteomes" id="UP000654573">
    <property type="component" value="Unassembled WGS sequence"/>
</dbReference>
<evidence type="ECO:0000313" key="2">
    <source>
        <dbReference type="Proteomes" id="UP000654573"/>
    </source>
</evidence>
<protein>
    <submittedName>
        <fullName evidence="1">Uncharacterized protein</fullName>
    </submittedName>
</protein>
<dbReference type="EMBL" id="JACOOU010000008">
    <property type="protein sequence ID" value="MBC5673907.1"/>
    <property type="molecule type" value="Genomic_DNA"/>
</dbReference>
<keyword evidence="2" id="KW-1185">Reference proteome</keyword>
<evidence type="ECO:0000313" key="1">
    <source>
        <dbReference type="EMBL" id="MBC5673907.1"/>
    </source>
</evidence>
<sequence length="63" mass="7210">MKKGVIFLFVFMLAGCSPYHNENNLIEDGAVLEEQTELAVGNFLNRNRDGLEFDVFCMLEDDH</sequence>
<reference evidence="1 2" key="1">
    <citation type="submission" date="2020-08" db="EMBL/GenBank/DDBJ databases">
        <title>Genome public.</title>
        <authorList>
            <person name="Liu C."/>
            <person name="Sun Q."/>
        </authorList>
    </citation>
    <scope>NUCLEOTIDE SEQUENCE [LARGE SCALE GENOMIC DNA]</scope>
    <source>
        <strain evidence="1 2">NSJ-34</strain>
    </source>
</reference>
<gene>
    <name evidence="1" type="ORF">H8S76_16785</name>
</gene>
<dbReference type="PROSITE" id="PS51257">
    <property type="entry name" value="PROKAR_LIPOPROTEIN"/>
    <property type="match status" value="1"/>
</dbReference>
<organism evidence="1 2">
    <name type="scientific">Blautia celeris</name>
    <dbReference type="NCBI Taxonomy" id="2763026"/>
    <lineage>
        <taxon>Bacteria</taxon>
        <taxon>Bacillati</taxon>
        <taxon>Bacillota</taxon>
        <taxon>Clostridia</taxon>
        <taxon>Lachnospirales</taxon>
        <taxon>Lachnospiraceae</taxon>
        <taxon>Blautia</taxon>
    </lineage>
</organism>
<name>A0ABR7FFG4_9FIRM</name>